<reference evidence="6 7" key="1">
    <citation type="journal article" date="2007" name="Proc. Natl. Acad. Sci. U.S.A.">
        <title>The tiny eukaryote Ostreococcus provides genomic insights into the paradox of plankton speciation.</title>
        <authorList>
            <person name="Palenik B."/>
            <person name="Grimwood J."/>
            <person name="Aerts A."/>
            <person name="Rouze P."/>
            <person name="Salamov A."/>
            <person name="Putnam N."/>
            <person name="Dupont C."/>
            <person name="Jorgensen R."/>
            <person name="Derelle E."/>
            <person name="Rombauts S."/>
            <person name="Zhou K."/>
            <person name="Otillar R."/>
            <person name="Merchant S.S."/>
            <person name="Podell S."/>
            <person name="Gaasterland T."/>
            <person name="Napoli C."/>
            <person name="Gendler K."/>
            <person name="Manuell A."/>
            <person name="Tai V."/>
            <person name="Vallon O."/>
            <person name="Piganeau G."/>
            <person name="Jancek S."/>
            <person name="Heijde M."/>
            <person name="Jabbari K."/>
            <person name="Bowler C."/>
            <person name="Lohr M."/>
            <person name="Robbens S."/>
            <person name="Werner G."/>
            <person name="Dubchak I."/>
            <person name="Pazour G.J."/>
            <person name="Ren Q."/>
            <person name="Paulsen I."/>
            <person name="Delwiche C."/>
            <person name="Schmutz J."/>
            <person name="Rokhsar D."/>
            <person name="Van de Peer Y."/>
            <person name="Moreau H."/>
            <person name="Grigoriev I.V."/>
        </authorList>
    </citation>
    <scope>NUCLEOTIDE SEQUENCE [LARGE SCALE GENOMIC DNA]</scope>
    <source>
        <strain evidence="6 7">CCE9901</strain>
    </source>
</reference>
<dbReference type="PANTHER" id="PTHR11586">
    <property type="entry name" value="TRNA-AMINOACYLATION COFACTOR ARC1 FAMILY MEMBER"/>
    <property type="match status" value="1"/>
</dbReference>
<organism evidence="6 7">
    <name type="scientific">Ostreococcus lucimarinus (strain CCE9901)</name>
    <dbReference type="NCBI Taxonomy" id="436017"/>
    <lineage>
        <taxon>Eukaryota</taxon>
        <taxon>Viridiplantae</taxon>
        <taxon>Chlorophyta</taxon>
        <taxon>Mamiellophyceae</taxon>
        <taxon>Mamiellales</taxon>
        <taxon>Bathycoccaceae</taxon>
        <taxon>Ostreococcus</taxon>
    </lineage>
</organism>
<dbReference type="eggNOG" id="KOG2241">
    <property type="taxonomic scope" value="Eukaryota"/>
</dbReference>
<evidence type="ECO:0000256" key="1">
    <source>
        <dbReference type="ARBA" id="ARBA00022555"/>
    </source>
</evidence>
<dbReference type="RefSeq" id="XP_001416094.1">
    <property type="nucleotide sequence ID" value="XM_001416057.1"/>
</dbReference>
<dbReference type="InterPro" id="IPR012340">
    <property type="entry name" value="NA-bd_OB-fold"/>
</dbReference>
<evidence type="ECO:0000256" key="4">
    <source>
        <dbReference type="SAM" id="MobiDB-lite"/>
    </source>
</evidence>
<keyword evidence="1 3" id="KW-0820">tRNA-binding</keyword>
<dbReference type="AlphaFoldDB" id="A4RTD4"/>
<dbReference type="KEGG" id="olu:OSTLU_29913"/>
<dbReference type="OrthoDB" id="19141at2759"/>
<evidence type="ECO:0000313" key="6">
    <source>
        <dbReference type="EMBL" id="ABO94386.1"/>
    </source>
</evidence>
<dbReference type="InterPro" id="IPR002547">
    <property type="entry name" value="tRNA-bd_dom"/>
</dbReference>
<dbReference type="PANTHER" id="PTHR11586:SF47">
    <property type="entry name" value="NUCLEIC ACID-BINDING, OB-FOLD-LIKE PROTEIN"/>
    <property type="match status" value="1"/>
</dbReference>
<sequence>MRAAAALASRASRFARSNARAPGARARGRARSTVARETRANGKAAELAPLEQRVDLRVGRVLSAKRHEDAEKLYIEEIDLGEPEGPRTILSGLVPYMSAEDIEGKSVIVFANLKARKLAGIPSHGMILAASDASHENVELLVAPEGAVVGERVRFGESDEPQAEPQTPNQIQKKKTWEELQPLLVTNQDCVATYEGAPMMTSAGPVKCATMKGATIG</sequence>
<dbReference type="PROSITE" id="PS50886">
    <property type="entry name" value="TRBD"/>
    <property type="match status" value="1"/>
</dbReference>
<dbReference type="CDD" id="cd02799">
    <property type="entry name" value="tRNA_bind_EMAP-II_like"/>
    <property type="match status" value="1"/>
</dbReference>
<keyword evidence="7" id="KW-1185">Reference proteome</keyword>
<gene>
    <name evidence="6" type="ORF">OSTLU_29913</name>
</gene>
<evidence type="ECO:0000259" key="5">
    <source>
        <dbReference type="PROSITE" id="PS50886"/>
    </source>
</evidence>
<name>A4RTD4_OSTLU</name>
<feature type="domain" description="TRNA-binding" evidence="5">
    <location>
        <begin position="50"/>
        <end position="154"/>
    </location>
</feature>
<dbReference type="OMA" id="EGHDMPY"/>
<protein>
    <recommendedName>
        <fullName evidence="5">tRNA-binding domain-containing protein</fullName>
    </recommendedName>
</protein>
<feature type="compositionally biased region" description="Low complexity" evidence="4">
    <location>
        <begin position="16"/>
        <end position="33"/>
    </location>
</feature>
<dbReference type="Proteomes" id="UP000001568">
    <property type="component" value="Chromosome 2"/>
</dbReference>
<dbReference type="GO" id="GO:0000049">
    <property type="term" value="F:tRNA binding"/>
    <property type="evidence" value="ECO:0007669"/>
    <property type="project" value="UniProtKB-UniRule"/>
</dbReference>
<dbReference type="HOGENOM" id="CLU_009710_6_5_1"/>
<dbReference type="SUPFAM" id="SSF50249">
    <property type="entry name" value="Nucleic acid-binding proteins"/>
    <property type="match status" value="1"/>
</dbReference>
<dbReference type="Pfam" id="PF01588">
    <property type="entry name" value="tRNA_bind"/>
    <property type="match status" value="1"/>
</dbReference>
<dbReference type="Gramene" id="ABO94386">
    <property type="protein sequence ID" value="ABO94386"/>
    <property type="gene ID" value="OSTLU_29913"/>
</dbReference>
<evidence type="ECO:0000256" key="3">
    <source>
        <dbReference type="PROSITE-ProRule" id="PRU00209"/>
    </source>
</evidence>
<dbReference type="STRING" id="436017.A4RTD4"/>
<accession>A4RTD4</accession>
<dbReference type="GeneID" id="5000539"/>
<proteinExistence type="predicted"/>
<dbReference type="FunFam" id="2.40.50.140:FF:000225">
    <property type="entry name" value="tyrosine--tRNA ligase, cytoplasmic"/>
    <property type="match status" value="1"/>
</dbReference>
<dbReference type="EMBL" id="CP000582">
    <property type="protein sequence ID" value="ABO94386.1"/>
    <property type="molecule type" value="Genomic_DNA"/>
</dbReference>
<dbReference type="InterPro" id="IPR051270">
    <property type="entry name" value="Tyrosine-tRNA_ligase_regulator"/>
</dbReference>
<dbReference type="Gene3D" id="2.40.50.140">
    <property type="entry name" value="Nucleic acid-binding proteins"/>
    <property type="match status" value="1"/>
</dbReference>
<feature type="region of interest" description="Disordered" evidence="4">
    <location>
        <begin position="16"/>
        <end position="43"/>
    </location>
</feature>
<evidence type="ECO:0000256" key="2">
    <source>
        <dbReference type="ARBA" id="ARBA00022884"/>
    </source>
</evidence>
<evidence type="ECO:0000313" key="7">
    <source>
        <dbReference type="Proteomes" id="UP000001568"/>
    </source>
</evidence>
<keyword evidence="2 3" id="KW-0694">RNA-binding</keyword>